<dbReference type="PROSITE" id="PS00615">
    <property type="entry name" value="C_TYPE_LECTIN_1"/>
    <property type="match status" value="1"/>
</dbReference>
<evidence type="ECO:0000259" key="2">
    <source>
        <dbReference type="PROSITE" id="PS50041"/>
    </source>
</evidence>
<dbReference type="Gene3D" id="3.10.100.10">
    <property type="entry name" value="Mannose-Binding Protein A, subunit A"/>
    <property type="match status" value="1"/>
</dbReference>
<dbReference type="InterPro" id="IPR016186">
    <property type="entry name" value="C-type_lectin-like/link_sf"/>
</dbReference>
<dbReference type="InterPro" id="IPR018378">
    <property type="entry name" value="C-type_lectin_CS"/>
</dbReference>
<dbReference type="OMA" id="TFFICEN"/>
<evidence type="ECO:0000256" key="1">
    <source>
        <dbReference type="ARBA" id="ARBA00023157"/>
    </source>
</evidence>
<organism evidence="3 4">
    <name type="scientific">Megaselia scalaris</name>
    <name type="common">Humpbacked fly</name>
    <name type="synonym">Phora scalaris</name>
    <dbReference type="NCBI Taxonomy" id="36166"/>
    <lineage>
        <taxon>Eukaryota</taxon>
        <taxon>Metazoa</taxon>
        <taxon>Ecdysozoa</taxon>
        <taxon>Arthropoda</taxon>
        <taxon>Hexapoda</taxon>
        <taxon>Insecta</taxon>
        <taxon>Pterygota</taxon>
        <taxon>Neoptera</taxon>
        <taxon>Endopterygota</taxon>
        <taxon>Diptera</taxon>
        <taxon>Brachycera</taxon>
        <taxon>Muscomorpha</taxon>
        <taxon>Platypezoidea</taxon>
        <taxon>Phoridae</taxon>
        <taxon>Megaseliini</taxon>
        <taxon>Megaselia</taxon>
    </lineage>
</organism>
<reference evidence="4" key="1">
    <citation type="submission" date="2013-02" db="EMBL/GenBank/DDBJ databases">
        <authorList>
            <person name="Hughes D."/>
        </authorList>
    </citation>
    <scope>NUCLEOTIDE SEQUENCE</scope>
    <source>
        <strain>Durham</strain>
        <strain evidence="4">NC isolate 2 -- Noor lab</strain>
    </source>
</reference>
<dbReference type="PROSITE" id="PS50041">
    <property type="entry name" value="C_TYPE_LECTIN_2"/>
    <property type="match status" value="1"/>
</dbReference>
<proteinExistence type="predicted"/>
<dbReference type="AlphaFoldDB" id="T1GGF5"/>
<dbReference type="STRING" id="36166.T1GGF5"/>
<protein>
    <recommendedName>
        <fullName evidence="2">C-type lectin domain-containing protein</fullName>
    </recommendedName>
</protein>
<dbReference type="InterPro" id="IPR001304">
    <property type="entry name" value="C-type_lectin-like"/>
</dbReference>
<dbReference type="Pfam" id="PF00059">
    <property type="entry name" value="Lectin_C"/>
    <property type="match status" value="1"/>
</dbReference>
<dbReference type="InterPro" id="IPR016187">
    <property type="entry name" value="CTDL_fold"/>
</dbReference>
<name>T1GGF5_MEGSC</name>
<dbReference type="EMBL" id="CAQQ02391785">
    <property type="status" value="NOT_ANNOTATED_CDS"/>
    <property type="molecule type" value="Genomic_DNA"/>
</dbReference>
<evidence type="ECO:0000313" key="3">
    <source>
        <dbReference type="EnsemblMetazoa" id="MESCA002475-PA"/>
    </source>
</evidence>
<keyword evidence="1" id="KW-1015">Disulfide bond</keyword>
<keyword evidence="4" id="KW-1185">Reference proteome</keyword>
<reference evidence="3" key="2">
    <citation type="submission" date="2015-06" db="UniProtKB">
        <authorList>
            <consortium name="EnsemblMetazoa"/>
        </authorList>
    </citation>
    <scope>IDENTIFICATION</scope>
</reference>
<dbReference type="Proteomes" id="UP000015102">
    <property type="component" value="Unassembled WGS sequence"/>
</dbReference>
<dbReference type="EnsemblMetazoa" id="MESCA002475-RA">
    <property type="protein sequence ID" value="MESCA002475-PA"/>
    <property type="gene ID" value="MESCA002475"/>
</dbReference>
<feature type="domain" description="C-type lectin" evidence="2">
    <location>
        <begin position="1"/>
        <end position="57"/>
    </location>
</feature>
<sequence>MATGRPITFTNWNAGEPNNFRYENGEEENCLELWNRDGKGLKWNDSPCSFETYFVCEIKQIKKN</sequence>
<dbReference type="HOGENOM" id="CLU_049894_19_0_1"/>
<evidence type="ECO:0000313" key="4">
    <source>
        <dbReference type="Proteomes" id="UP000015102"/>
    </source>
</evidence>
<dbReference type="SUPFAM" id="SSF56436">
    <property type="entry name" value="C-type lectin-like"/>
    <property type="match status" value="1"/>
</dbReference>
<accession>T1GGF5</accession>